<evidence type="ECO:0000256" key="2">
    <source>
        <dbReference type="ARBA" id="ARBA00022771"/>
    </source>
</evidence>
<dbReference type="OrthoDB" id="265717at2759"/>
<proteinExistence type="predicted"/>
<dbReference type="Gene3D" id="6.10.140.2220">
    <property type="match status" value="1"/>
</dbReference>
<dbReference type="Gene3D" id="1.10.220.160">
    <property type="match status" value="1"/>
</dbReference>
<gene>
    <name evidence="7" type="ORF">VHEMI06425</name>
</gene>
<dbReference type="STRING" id="1531966.A0A0A1TJF8"/>
<dbReference type="AlphaFoldDB" id="A0A0A1TJF8"/>
<feature type="domain" description="MYND-type" evidence="6">
    <location>
        <begin position="52"/>
        <end position="90"/>
    </location>
</feature>
<dbReference type="GO" id="GO:0005634">
    <property type="term" value="C:nucleus"/>
    <property type="evidence" value="ECO:0007669"/>
    <property type="project" value="TreeGrafter"/>
</dbReference>
<dbReference type="Gene3D" id="2.170.270.10">
    <property type="entry name" value="SET domain"/>
    <property type="match status" value="1"/>
</dbReference>
<accession>A0A0A1TJF8</accession>
<dbReference type="HOGENOM" id="CLU_018406_5_3_1"/>
<dbReference type="InterPro" id="IPR046341">
    <property type="entry name" value="SET_dom_sf"/>
</dbReference>
<keyword evidence="3" id="KW-0862">Zinc</keyword>
<dbReference type="Proteomes" id="UP000039046">
    <property type="component" value="Unassembled WGS sequence"/>
</dbReference>
<dbReference type="GO" id="GO:0008270">
    <property type="term" value="F:zinc ion binding"/>
    <property type="evidence" value="ECO:0007669"/>
    <property type="project" value="UniProtKB-KW"/>
</dbReference>
<evidence type="ECO:0000313" key="8">
    <source>
        <dbReference type="Proteomes" id="UP000039046"/>
    </source>
</evidence>
<sequence>MAPSIPAGLTLKSHPSKGRALHTTAAIKAGQIIAVFNPTLLLPSSGSLSDICTYCFKRGKPRSCKQCRVAYYCDAKCQTAHWTTVHKAECVTLSKSVSSVAQRRQMPTPIRALLQVLLTQGVDGGVLADLEGHVAQKRGQPGWADWELMAMAACAFSGLGTEGDTVNKATELLCKINTNAFHRFDADIGDHGVFLEPALAMVNHSCVPNAFVQFVGRTAILRAEGDIAAGDEIEISYTDNTTPLEKRRENLTQYTFECECPRCKDDLNVYQACATSPSADLNKTWFDDWDTKLRKHHGITNEVAVKTSQNAPLEALETIELASQVENLEVKEKAIKDQYEACRELIDQNLWAVSPLANILTEISILYSEKQNFAYALFVACFSACESDPFRFPAVFHPSRARALLVIAKLLSNTAPLAAKQQSAEHSTSPERTLYESAIEKLVKIDQVSLCQMLLVIILRGASDKRLMEWEVANGAAEMLYEIENLPGREQENSLIRLWQESPGDDESKALFHYAVVKQLDTLAQLGKQVLESDFDPKNQK</sequence>
<dbReference type="EMBL" id="CDHN01000003">
    <property type="protein sequence ID" value="CEJ90658.1"/>
    <property type="molecule type" value="Genomic_DNA"/>
</dbReference>
<evidence type="ECO:0000256" key="1">
    <source>
        <dbReference type="ARBA" id="ARBA00022723"/>
    </source>
</evidence>
<dbReference type="PROSITE" id="PS50280">
    <property type="entry name" value="SET"/>
    <property type="match status" value="1"/>
</dbReference>
<dbReference type="Pfam" id="PF01753">
    <property type="entry name" value="zf-MYND"/>
    <property type="match status" value="1"/>
</dbReference>
<dbReference type="PROSITE" id="PS01360">
    <property type="entry name" value="ZF_MYND_1"/>
    <property type="match status" value="1"/>
</dbReference>
<dbReference type="InterPro" id="IPR050869">
    <property type="entry name" value="H3K4_H4K5_MeTrfase"/>
</dbReference>
<evidence type="ECO:0000259" key="6">
    <source>
        <dbReference type="PROSITE" id="PS50865"/>
    </source>
</evidence>
<dbReference type="SMART" id="SM00317">
    <property type="entry name" value="SET"/>
    <property type="match status" value="1"/>
</dbReference>
<feature type="domain" description="SET" evidence="5">
    <location>
        <begin position="7"/>
        <end position="238"/>
    </location>
</feature>
<dbReference type="InterPro" id="IPR001214">
    <property type="entry name" value="SET_dom"/>
</dbReference>
<dbReference type="PANTHER" id="PTHR12197:SF251">
    <property type="entry name" value="EG:BACR7C10.4 PROTEIN"/>
    <property type="match status" value="1"/>
</dbReference>
<keyword evidence="2 4" id="KW-0863">Zinc-finger</keyword>
<keyword evidence="8" id="KW-1185">Reference proteome</keyword>
<keyword evidence="1" id="KW-0479">Metal-binding</keyword>
<evidence type="ECO:0000259" key="5">
    <source>
        <dbReference type="PROSITE" id="PS50280"/>
    </source>
</evidence>
<dbReference type="PROSITE" id="PS50865">
    <property type="entry name" value="ZF_MYND_2"/>
    <property type="match status" value="1"/>
</dbReference>
<dbReference type="Pfam" id="PF00856">
    <property type="entry name" value="SET"/>
    <property type="match status" value="1"/>
</dbReference>
<dbReference type="InterPro" id="IPR002893">
    <property type="entry name" value="Znf_MYND"/>
</dbReference>
<evidence type="ECO:0000256" key="4">
    <source>
        <dbReference type="PROSITE-ProRule" id="PRU00134"/>
    </source>
</evidence>
<organism evidence="7 8">
    <name type="scientific">[Torrubiella] hemipterigena</name>
    <dbReference type="NCBI Taxonomy" id="1531966"/>
    <lineage>
        <taxon>Eukaryota</taxon>
        <taxon>Fungi</taxon>
        <taxon>Dikarya</taxon>
        <taxon>Ascomycota</taxon>
        <taxon>Pezizomycotina</taxon>
        <taxon>Sordariomycetes</taxon>
        <taxon>Hypocreomycetidae</taxon>
        <taxon>Hypocreales</taxon>
        <taxon>Clavicipitaceae</taxon>
        <taxon>Clavicipitaceae incertae sedis</taxon>
        <taxon>'Torrubiella' clade</taxon>
    </lineage>
</organism>
<protein>
    <submittedName>
        <fullName evidence="7">Uncharacterized protein</fullName>
    </submittedName>
</protein>
<name>A0A0A1TJF8_9HYPO</name>
<dbReference type="SUPFAM" id="SSF82199">
    <property type="entry name" value="SET domain"/>
    <property type="match status" value="1"/>
</dbReference>
<reference evidence="7 8" key="1">
    <citation type="journal article" date="2015" name="Genome Announc.">
        <title>Draft Genome Sequence and Gene Annotation of the Entomopathogenic Fungus Verticillium hemipterigenum.</title>
        <authorList>
            <person name="Horn F."/>
            <person name="Habel A."/>
            <person name="Scharf D.H."/>
            <person name="Dworschak J."/>
            <person name="Brakhage A.A."/>
            <person name="Guthke R."/>
            <person name="Hertweck C."/>
            <person name="Linde J."/>
        </authorList>
    </citation>
    <scope>NUCLEOTIDE SEQUENCE [LARGE SCALE GENOMIC DNA]</scope>
</reference>
<evidence type="ECO:0000256" key="3">
    <source>
        <dbReference type="ARBA" id="ARBA00022833"/>
    </source>
</evidence>
<evidence type="ECO:0000313" key="7">
    <source>
        <dbReference type="EMBL" id="CEJ90658.1"/>
    </source>
</evidence>
<dbReference type="PANTHER" id="PTHR12197">
    <property type="entry name" value="HISTONE-LYSINE N-METHYLTRANSFERASE SMYD"/>
    <property type="match status" value="1"/>
</dbReference>